<dbReference type="EMBL" id="CP104205">
    <property type="protein sequence ID" value="UWX54818.1"/>
    <property type="molecule type" value="Genomic_DNA"/>
</dbReference>
<keyword evidence="2" id="KW-1185">Reference proteome</keyword>
<accession>A0ABY5Y720</accession>
<name>A0ABY5Y720_9FLAO</name>
<protein>
    <submittedName>
        <fullName evidence="1">Uncharacterized protein</fullName>
    </submittedName>
</protein>
<evidence type="ECO:0000313" key="1">
    <source>
        <dbReference type="EMBL" id="UWX54818.1"/>
    </source>
</evidence>
<organism evidence="1 2">
    <name type="scientific">Maribacter litopenaei</name>
    <dbReference type="NCBI Taxonomy" id="2976127"/>
    <lineage>
        <taxon>Bacteria</taxon>
        <taxon>Pseudomonadati</taxon>
        <taxon>Bacteroidota</taxon>
        <taxon>Flavobacteriia</taxon>
        <taxon>Flavobacteriales</taxon>
        <taxon>Flavobacteriaceae</taxon>
        <taxon>Maribacter</taxon>
    </lineage>
</organism>
<dbReference type="Proteomes" id="UP001059209">
    <property type="component" value="Chromosome"/>
</dbReference>
<evidence type="ECO:0000313" key="2">
    <source>
        <dbReference type="Proteomes" id="UP001059209"/>
    </source>
</evidence>
<sequence length="114" mass="12535">MATTSITMNQEVEAAFEQTIEQIIQGFEAQGAKNIITKQEEFSTISGVKGIKIFGNGDFPVPGSKELVKGEYTVLLFGGKGFQQNVILTWLDEDTYAQDIVDRILSSVEVKTDV</sequence>
<proteinExistence type="predicted"/>
<reference evidence="1" key="1">
    <citation type="submission" date="2022-09" db="EMBL/GenBank/DDBJ databases">
        <title>Maribacter litopenaei sp. nov., isolated from the intestinal tract of the Pacific White Shrimp, Litopenaeus vannamei.</title>
        <authorList>
            <person name="Kim S.Y."/>
            <person name="Hwang C.Y."/>
        </authorList>
    </citation>
    <scope>NUCLEOTIDE SEQUENCE</scope>
    <source>
        <strain evidence="1">HL-LV01</strain>
    </source>
</reference>
<gene>
    <name evidence="1" type="ORF">NYZ99_18895</name>
</gene>